<comment type="caution">
    <text evidence="3">The sequence shown here is derived from an EMBL/GenBank/DDBJ whole genome shotgun (WGS) entry which is preliminary data.</text>
</comment>
<reference evidence="3" key="1">
    <citation type="journal article" date="2022" name="bioRxiv">
        <title>Sequencing and chromosome-scale assembly of the giantPleurodeles waltlgenome.</title>
        <authorList>
            <person name="Brown T."/>
            <person name="Elewa A."/>
            <person name="Iarovenko S."/>
            <person name="Subramanian E."/>
            <person name="Araus A.J."/>
            <person name="Petzold A."/>
            <person name="Susuki M."/>
            <person name="Suzuki K.-i.T."/>
            <person name="Hayashi T."/>
            <person name="Toyoda A."/>
            <person name="Oliveira C."/>
            <person name="Osipova E."/>
            <person name="Leigh N.D."/>
            <person name="Simon A."/>
            <person name="Yun M.H."/>
        </authorList>
    </citation>
    <scope>NUCLEOTIDE SEQUENCE</scope>
    <source>
        <strain evidence="3">20211129_DDA</strain>
        <tissue evidence="3">Liver</tissue>
    </source>
</reference>
<comment type="function">
    <text evidence="2">May mediate accelerated ATP-independent bidirectional transbilayer migration of phospholipids upon binding calcium ions that results in a loss of phospholipid asymmetry in the plasma membrane.</text>
</comment>
<keyword evidence="4" id="KW-1185">Reference proteome</keyword>
<evidence type="ECO:0000313" key="4">
    <source>
        <dbReference type="Proteomes" id="UP001066276"/>
    </source>
</evidence>
<dbReference type="PANTHER" id="PTHR23248">
    <property type="entry name" value="PHOSPHOLIPID SCRAMBLASE-RELATED"/>
    <property type="match status" value="1"/>
</dbReference>
<name>A0AAV7L757_PLEWA</name>
<dbReference type="Pfam" id="PF03803">
    <property type="entry name" value="Scramblase"/>
    <property type="match status" value="1"/>
</dbReference>
<protein>
    <recommendedName>
        <fullName evidence="2">Phospholipid scramblase</fullName>
    </recommendedName>
</protein>
<comment type="cofactor">
    <cofactor evidence="2">
        <name>Ca(2+)</name>
        <dbReference type="ChEBI" id="CHEBI:29108"/>
    </cofactor>
</comment>
<evidence type="ECO:0000313" key="3">
    <source>
        <dbReference type="EMBL" id="KAJ1087360.1"/>
    </source>
</evidence>
<feature type="non-terminal residue" evidence="3">
    <location>
        <position position="1"/>
    </location>
</feature>
<dbReference type="GO" id="GO:0005886">
    <property type="term" value="C:plasma membrane"/>
    <property type="evidence" value="ECO:0007669"/>
    <property type="project" value="TreeGrafter"/>
</dbReference>
<accession>A0AAV7L757</accession>
<dbReference type="EMBL" id="JANPWB010000015">
    <property type="protein sequence ID" value="KAJ1087360.1"/>
    <property type="molecule type" value="Genomic_DNA"/>
</dbReference>
<dbReference type="PANTHER" id="PTHR23248:SF40">
    <property type="entry name" value="PHOSPHOLIPID SCRAMBLASE"/>
    <property type="match status" value="1"/>
</dbReference>
<feature type="non-terminal residue" evidence="3">
    <location>
        <position position="90"/>
    </location>
</feature>
<proteinExistence type="inferred from homology"/>
<dbReference type="AlphaFoldDB" id="A0AAV7L757"/>
<dbReference type="Proteomes" id="UP001066276">
    <property type="component" value="Chromosome 11"/>
</dbReference>
<keyword evidence="2" id="KW-0106">Calcium</keyword>
<keyword evidence="2" id="KW-0564">Palmitate</keyword>
<keyword evidence="2" id="KW-0449">Lipoprotein</keyword>
<dbReference type="InterPro" id="IPR005552">
    <property type="entry name" value="Scramblase"/>
</dbReference>
<gene>
    <name evidence="3" type="ORF">NDU88_000536</name>
</gene>
<comment type="similarity">
    <text evidence="1 2">Belongs to the phospholipid scramblase family.</text>
</comment>
<dbReference type="GO" id="GO:0017128">
    <property type="term" value="F:phospholipid scramblase activity"/>
    <property type="evidence" value="ECO:0007669"/>
    <property type="project" value="InterPro"/>
</dbReference>
<sequence length="90" mass="10147">WSLFSPLLEVCDSEGGRVMNIHGCWSATRCYADQEFQVTSLAGHSVAVIWKRWPGYNEDCNMDHDFFGLDISAEMSQCDRALLLAAVFLL</sequence>
<evidence type="ECO:0000256" key="2">
    <source>
        <dbReference type="RuleBase" id="RU363116"/>
    </source>
</evidence>
<evidence type="ECO:0000256" key="1">
    <source>
        <dbReference type="ARBA" id="ARBA00005350"/>
    </source>
</evidence>
<organism evidence="3 4">
    <name type="scientific">Pleurodeles waltl</name>
    <name type="common">Iberian ribbed newt</name>
    <dbReference type="NCBI Taxonomy" id="8319"/>
    <lineage>
        <taxon>Eukaryota</taxon>
        <taxon>Metazoa</taxon>
        <taxon>Chordata</taxon>
        <taxon>Craniata</taxon>
        <taxon>Vertebrata</taxon>
        <taxon>Euteleostomi</taxon>
        <taxon>Amphibia</taxon>
        <taxon>Batrachia</taxon>
        <taxon>Caudata</taxon>
        <taxon>Salamandroidea</taxon>
        <taxon>Salamandridae</taxon>
        <taxon>Pleurodelinae</taxon>
        <taxon>Pleurodeles</taxon>
    </lineage>
</organism>